<dbReference type="Pfam" id="PF00258">
    <property type="entry name" value="Flavodoxin_1"/>
    <property type="match status" value="1"/>
</dbReference>
<evidence type="ECO:0000256" key="1">
    <source>
        <dbReference type="ARBA" id="ARBA00001917"/>
    </source>
</evidence>
<dbReference type="Gene3D" id="1.20.990.10">
    <property type="entry name" value="NADPH-cytochrome p450 Reductase, Chain A, domain 3"/>
    <property type="match status" value="1"/>
</dbReference>
<evidence type="ECO:0000256" key="12">
    <source>
        <dbReference type="ARBA" id="ARBA00063044"/>
    </source>
</evidence>
<dbReference type="GO" id="GO:0016651">
    <property type="term" value="F:oxidoreductase activity, acting on NAD(P)H"/>
    <property type="evidence" value="ECO:0007669"/>
    <property type="project" value="UniProtKB-UniRule"/>
</dbReference>
<evidence type="ECO:0000256" key="8">
    <source>
        <dbReference type="ARBA" id="ARBA00022857"/>
    </source>
</evidence>
<feature type="domain" description="Flavodoxin-like" evidence="14">
    <location>
        <begin position="6"/>
        <end position="150"/>
    </location>
</feature>
<dbReference type="PRINTS" id="PR00369">
    <property type="entry name" value="FLAVODOXIN"/>
</dbReference>
<name>A0AAN9TGZ2_9HEMI</name>
<keyword evidence="6 13" id="KW-0288">FMN</keyword>
<evidence type="ECO:0000313" key="17">
    <source>
        <dbReference type="Proteomes" id="UP001367676"/>
    </source>
</evidence>
<dbReference type="InterPro" id="IPR017938">
    <property type="entry name" value="Riboflavin_synthase-like_b-brl"/>
</dbReference>
<dbReference type="SUPFAM" id="SSF52343">
    <property type="entry name" value="Ferredoxin reductase-like, C-terminal NADP-linked domain"/>
    <property type="match status" value="1"/>
</dbReference>
<comment type="caution">
    <text evidence="13">Lacks conserved residue(s) required for the propagation of feature annotation.</text>
</comment>
<evidence type="ECO:0000313" key="16">
    <source>
        <dbReference type="EMBL" id="KAK7591283.1"/>
    </source>
</evidence>
<evidence type="ECO:0000256" key="2">
    <source>
        <dbReference type="ARBA" id="ARBA00001974"/>
    </source>
</evidence>
<dbReference type="GO" id="GO:0016226">
    <property type="term" value="P:iron-sulfur cluster assembly"/>
    <property type="evidence" value="ECO:0007669"/>
    <property type="project" value="UniProtKB-UniRule"/>
</dbReference>
<feature type="domain" description="FAD-binding FR-type" evidence="15">
    <location>
        <begin position="198"/>
        <end position="438"/>
    </location>
</feature>
<dbReference type="FunFam" id="1.20.990.10:FF:000008">
    <property type="entry name" value="NADPH-dependent diflavin oxidoreductase 1"/>
    <property type="match status" value="1"/>
</dbReference>
<dbReference type="Proteomes" id="UP001367676">
    <property type="component" value="Unassembled WGS sequence"/>
</dbReference>
<evidence type="ECO:0000256" key="9">
    <source>
        <dbReference type="ARBA" id="ARBA00023002"/>
    </source>
</evidence>
<keyword evidence="5 13" id="KW-0285">Flavoprotein</keyword>
<keyword evidence="17" id="KW-1185">Reference proteome</keyword>
<comment type="catalytic activity">
    <reaction evidence="10">
        <text>2 oxidized [2Fe-2S]-[protein] + NADPH = 2 reduced [2Fe-2S]-[protein] + NADP(+) + H(+)</text>
        <dbReference type="Rhea" id="RHEA:67716"/>
        <dbReference type="Rhea" id="RHEA-COMP:17327"/>
        <dbReference type="Rhea" id="RHEA-COMP:17328"/>
        <dbReference type="ChEBI" id="CHEBI:15378"/>
        <dbReference type="ChEBI" id="CHEBI:33737"/>
        <dbReference type="ChEBI" id="CHEBI:33738"/>
        <dbReference type="ChEBI" id="CHEBI:57783"/>
        <dbReference type="ChEBI" id="CHEBI:58349"/>
    </reaction>
    <physiologicalReaction direction="left-to-right" evidence="10">
        <dbReference type="Rhea" id="RHEA:67717"/>
    </physiologicalReaction>
</comment>
<dbReference type="Gene3D" id="2.40.30.10">
    <property type="entry name" value="Translation factors"/>
    <property type="match status" value="1"/>
</dbReference>
<evidence type="ECO:0000256" key="7">
    <source>
        <dbReference type="ARBA" id="ARBA00022827"/>
    </source>
</evidence>
<dbReference type="Gene3D" id="3.40.50.360">
    <property type="match status" value="1"/>
</dbReference>
<evidence type="ECO:0000256" key="3">
    <source>
        <dbReference type="ARBA" id="ARBA00004496"/>
    </source>
</evidence>
<dbReference type="PANTHER" id="PTHR19384:SF10">
    <property type="entry name" value="NADPH-DEPENDENT DIFLAVIN OXIDOREDUCTASE 1"/>
    <property type="match status" value="1"/>
</dbReference>
<dbReference type="PROSITE" id="PS50902">
    <property type="entry name" value="FLAVODOXIN_LIKE"/>
    <property type="match status" value="1"/>
</dbReference>
<dbReference type="GO" id="GO:0050660">
    <property type="term" value="F:flavin adenine dinucleotide binding"/>
    <property type="evidence" value="ECO:0007669"/>
    <property type="project" value="UniProtKB-UniRule"/>
</dbReference>
<dbReference type="FunFam" id="3.40.50.360:FF:000015">
    <property type="entry name" value="NADPH-dependent diflavin oxidoreductase 1"/>
    <property type="match status" value="1"/>
</dbReference>
<dbReference type="PRINTS" id="PR00371">
    <property type="entry name" value="FPNCR"/>
</dbReference>
<keyword evidence="7 13" id="KW-0274">FAD</keyword>
<comment type="similarity">
    <text evidence="13">In the N-terminal section; belongs to the flavodoxin family.</text>
</comment>
<dbReference type="EC" id="1.18.1.-" evidence="13"/>
<comment type="cofactor">
    <cofactor evidence="2 13">
        <name>FAD</name>
        <dbReference type="ChEBI" id="CHEBI:57692"/>
    </cofactor>
</comment>
<dbReference type="SUPFAM" id="SSF63380">
    <property type="entry name" value="Riboflavin synthase domain-like"/>
    <property type="match status" value="1"/>
</dbReference>
<dbReference type="PROSITE" id="PS51384">
    <property type="entry name" value="FAD_FR"/>
    <property type="match status" value="1"/>
</dbReference>
<dbReference type="GO" id="GO:0010181">
    <property type="term" value="F:FMN binding"/>
    <property type="evidence" value="ECO:0007669"/>
    <property type="project" value="UniProtKB-UniRule"/>
</dbReference>
<keyword evidence="8 13" id="KW-0521">NADP</keyword>
<keyword evidence="4 13" id="KW-0963">Cytoplasm</keyword>
<dbReference type="SUPFAM" id="SSF52218">
    <property type="entry name" value="Flavoproteins"/>
    <property type="match status" value="1"/>
</dbReference>
<comment type="cofactor">
    <cofactor evidence="1 13">
        <name>FMN</name>
        <dbReference type="ChEBI" id="CHEBI:58210"/>
    </cofactor>
</comment>
<feature type="binding site" evidence="13">
    <location>
        <position position="132"/>
    </location>
    <ligand>
        <name>FMN</name>
        <dbReference type="ChEBI" id="CHEBI:58210"/>
    </ligand>
</feature>
<dbReference type="InterPro" id="IPR008254">
    <property type="entry name" value="Flavodoxin/NO_synth"/>
</dbReference>
<evidence type="ECO:0000256" key="13">
    <source>
        <dbReference type="HAMAP-Rule" id="MF_03178"/>
    </source>
</evidence>
<dbReference type="Pfam" id="PF00667">
    <property type="entry name" value="FAD_binding_1"/>
    <property type="match status" value="1"/>
</dbReference>
<dbReference type="InterPro" id="IPR001709">
    <property type="entry name" value="Flavoprot_Pyr_Nucl_cyt_Rdtase"/>
</dbReference>
<gene>
    <name evidence="16" type="ORF">V9T40_002896</name>
</gene>
<sequence>MGERRVAILYGSQTGCAQDVAERLWREAKYYGLHGPVLPMDDYPIHELIHETKVIFVCSTTGQGDDPDNMKKFWKFLLKRSLPSNSLNKMNFAVLGLGDSSYLKFNFCAKRLYRRLLQLGAQSLVEPGYADDQHDLGADAVIHPWISNLWKTLSHFIPSLEACFNYELPLFPPRWSVTTCDDRSASLGNIEEADLKQTNSARVTCIHNERVTAPDHFQDTRFIKFTLNNLKYVPGDVLSVKPNNSAENVRKFFDLFGDRVNEINPDVVVMVAEISADMPVPFALRKPVNLNILASQYWDLNMVPRRYAFELLSHFTDSDLEREKLKEFVSAAGQDELYTYCNRPKRTILEVLADFPHATANFPLGYFFELFQPIRPRAFSIASSPSIHVCEIHILVAVVKYKTNLKAPRLGLCSNWLASMRPNDSVIIQLKAGSFSFPVEKKIPSIMIGPGTGIAPFRSYVFEVSNDENFPKNYIFFGNRYENADFYFKNDWHTLQSQGKIGIFTAFSRDLDHKVYVQHIIEQNGQFLADLIATKSAYIFVAGNSKNMPDAVRKAFVSNYAIYEGIDEIAAENFFQTLEQKGRYQTETWS</sequence>
<dbReference type="GO" id="GO:0160246">
    <property type="term" value="F:NADPH-iron-sulfur [2Fe-2S] protein oxidoreductase activity"/>
    <property type="evidence" value="ECO:0007669"/>
    <property type="project" value="InterPro"/>
</dbReference>
<feature type="binding site" evidence="13">
    <location>
        <begin position="508"/>
        <end position="509"/>
    </location>
    <ligand>
        <name>NADP(+)</name>
        <dbReference type="ChEBI" id="CHEBI:58349"/>
    </ligand>
</feature>
<feature type="binding site" evidence="13">
    <location>
        <begin position="411"/>
        <end position="414"/>
    </location>
    <ligand>
        <name>FAD</name>
        <dbReference type="ChEBI" id="CHEBI:57692"/>
    </ligand>
</feature>
<feature type="binding site" evidence="13">
    <location>
        <begin position="97"/>
        <end position="106"/>
    </location>
    <ligand>
        <name>FMN</name>
        <dbReference type="ChEBI" id="CHEBI:58210"/>
    </ligand>
</feature>
<dbReference type="GO" id="GO:0050661">
    <property type="term" value="F:NADP binding"/>
    <property type="evidence" value="ECO:0007669"/>
    <property type="project" value="UniProtKB-UniRule"/>
</dbReference>
<dbReference type="FunFam" id="3.40.50.80:FF:000030">
    <property type="entry name" value="NADPH-dependent diflavin oxidoreductase 1"/>
    <property type="match status" value="1"/>
</dbReference>
<comment type="function">
    <text evidence="13">NADPH-dependent reductase which is a central component of the cytosolic iron-sulfur (Fe-S) protein assembly (CIA) machinery. Transfers electrons from NADPH via its FAD and FMN prosthetic groups to the [2Fe-2S] cluster of the anamorsin/DRE2 homolog, another key component of the CIA machinery. In turn, this reduced cluster provides electrons for assembly of cytosolic iron-sulfur cluster proteins.</text>
</comment>
<dbReference type="InterPro" id="IPR001094">
    <property type="entry name" value="Flavdoxin-like"/>
</dbReference>
<dbReference type="Pfam" id="PF00175">
    <property type="entry name" value="NAD_binding_1"/>
    <property type="match status" value="1"/>
</dbReference>
<dbReference type="EMBL" id="JBBCAQ010000022">
    <property type="protein sequence ID" value="KAK7591283.1"/>
    <property type="molecule type" value="Genomic_DNA"/>
</dbReference>
<evidence type="ECO:0000256" key="5">
    <source>
        <dbReference type="ARBA" id="ARBA00022630"/>
    </source>
</evidence>
<feature type="binding site" evidence="13">
    <location>
        <begin position="59"/>
        <end position="62"/>
    </location>
    <ligand>
        <name>FMN</name>
        <dbReference type="ChEBI" id="CHEBI:58210"/>
    </ligand>
</feature>
<dbReference type="InterPro" id="IPR023173">
    <property type="entry name" value="NADPH_Cyt_P450_Rdtase_alpha"/>
</dbReference>
<dbReference type="InterPro" id="IPR003097">
    <property type="entry name" value="CysJ-like_FAD-binding"/>
</dbReference>
<comment type="similarity">
    <text evidence="13">In the C-terminal section; belongs to the flavoprotein pyridine nucleotide cytochrome reductase family.</text>
</comment>
<comment type="function">
    <text evidence="11">NADPH-dependent reductase which is a central component of the cytosolic iron-sulfur (Fe-S) protein assembly (CIA) machinery. Transfers electrons from NADPH via its FAD and FMN prosthetic groups to the [2Fe-2S] cluster of CIAPIN1, another key component of the CIA machinery. In turn, this reduced cluster provides electrons for assembly of cytosolic iron-sulfur cluster proteins. It can also reduce the [2Fe-2S] cluster of CISD1 and activate this protein implicated in Fe/S cluster repair. In vitro can fully activate methionine synthase/MTR in the presence of soluble cytochrome b5/CYB5A.</text>
</comment>
<dbReference type="PANTHER" id="PTHR19384">
    <property type="entry name" value="NITRIC OXIDE SYNTHASE-RELATED"/>
    <property type="match status" value="1"/>
</dbReference>
<evidence type="ECO:0000256" key="6">
    <source>
        <dbReference type="ARBA" id="ARBA00022643"/>
    </source>
</evidence>
<dbReference type="GO" id="GO:0005634">
    <property type="term" value="C:nucleus"/>
    <property type="evidence" value="ECO:0007669"/>
    <property type="project" value="UniProtKB-ARBA"/>
</dbReference>
<comment type="similarity">
    <text evidence="13">Belongs to the NADPH-dependent diflavin oxidoreductase NDOR1 family.</text>
</comment>
<evidence type="ECO:0000256" key="10">
    <source>
        <dbReference type="ARBA" id="ARBA00052174"/>
    </source>
</evidence>
<dbReference type="InterPro" id="IPR017927">
    <property type="entry name" value="FAD-bd_FR_type"/>
</dbReference>
<reference evidence="16 17" key="1">
    <citation type="submission" date="2024-03" db="EMBL/GenBank/DDBJ databases">
        <title>Adaptation during the transition from Ophiocordyceps entomopathogen to insect associate is accompanied by gene loss and intensified selection.</title>
        <authorList>
            <person name="Ward C.M."/>
            <person name="Onetto C.A."/>
            <person name="Borneman A.R."/>
        </authorList>
    </citation>
    <scope>NUCLEOTIDE SEQUENCE [LARGE SCALE GENOMIC DNA]</scope>
    <source>
        <strain evidence="16">AWRI1</strain>
        <tissue evidence="16">Single Adult Female</tissue>
    </source>
</reference>
<evidence type="ECO:0000259" key="14">
    <source>
        <dbReference type="PROSITE" id="PS50902"/>
    </source>
</evidence>
<proteinExistence type="inferred from homology"/>
<accession>A0AAN9TGZ2</accession>
<dbReference type="AlphaFoldDB" id="A0AAN9TGZ2"/>
<dbReference type="InterPro" id="IPR001433">
    <property type="entry name" value="OxRdtase_FAD/NAD-bd"/>
</dbReference>
<dbReference type="InterPro" id="IPR039261">
    <property type="entry name" value="FNR_nucleotide-bd"/>
</dbReference>
<feature type="binding site" evidence="13">
    <location>
        <begin position="377"/>
        <end position="380"/>
    </location>
    <ligand>
        <name>FAD</name>
        <dbReference type="ChEBI" id="CHEBI:57692"/>
    </ligand>
</feature>
<comment type="subcellular location">
    <subcellularLocation>
        <location evidence="3 13">Cytoplasm</location>
    </subcellularLocation>
</comment>
<evidence type="ECO:0000259" key="15">
    <source>
        <dbReference type="PROSITE" id="PS51384"/>
    </source>
</evidence>
<dbReference type="InterPro" id="IPR028879">
    <property type="entry name" value="NDOR1"/>
</dbReference>
<feature type="binding site" evidence="13">
    <location>
        <position position="589"/>
    </location>
    <ligand>
        <name>FAD</name>
        <dbReference type="ChEBI" id="CHEBI:57692"/>
    </ligand>
</feature>
<dbReference type="InterPro" id="IPR029039">
    <property type="entry name" value="Flavoprotein-like_sf"/>
</dbReference>
<protein>
    <recommendedName>
        <fullName evidence="13">NADPH-dependent diflavin oxidoreductase 1</fullName>
        <ecNumber evidence="13">1.18.1.-</ecNumber>
    </recommendedName>
    <alternativeName>
        <fullName evidence="13">NADPH-dependent FMN and FAD-containing oxidoreductase</fullName>
    </alternativeName>
</protein>
<feature type="binding site" evidence="13">
    <location>
        <position position="452"/>
    </location>
    <ligand>
        <name>NADP(+)</name>
        <dbReference type="ChEBI" id="CHEBI:58349"/>
    </ligand>
</feature>
<comment type="subunit">
    <text evidence="12">Interacts with CIAPIN1; as part of the cytosolic iron-sulfur (Fe-S) protein assembly (CIA) machinery. Interacts with DCPS.</text>
</comment>
<dbReference type="HAMAP" id="MF_03178">
    <property type="entry name" value="NDOR1"/>
    <property type="match status" value="1"/>
</dbReference>
<feature type="binding site" evidence="13">
    <location>
        <begin position="514"/>
        <end position="518"/>
    </location>
    <ligand>
        <name>NADP(+)</name>
        <dbReference type="ChEBI" id="CHEBI:58349"/>
    </ligand>
</feature>
<dbReference type="Gene3D" id="3.40.50.80">
    <property type="entry name" value="Nucleotide-binding domain of ferredoxin-NADP reductase (FNR) module"/>
    <property type="match status" value="1"/>
</dbReference>
<dbReference type="GO" id="GO:0005829">
    <property type="term" value="C:cytosol"/>
    <property type="evidence" value="ECO:0007669"/>
    <property type="project" value="UniProtKB-ARBA"/>
</dbReference>
<comment type="caution">
    <text evidence="16">The sequence shown here is derived from an EMBL/GenBank/DDBJ whole genome shotgun (WGS) entry which is preliminary data.</text>
</comment>
<keyword evidence="9 13" id="KW-0560">Oxidoreductase</keyword>
<evidence type="ECO:0000256" key="11">
    <source>
        <dbReference type="ARBA" id="ARBA00059862"/>
    </source>
</evidence>
<evidence type="ECO:0000256" key="4">
    <source>
        <dbReference type="ARBA" id="ARBA00022490"/>
    </source>
</evidence>
<organism evidence="16 17">
    <name type="scientific">Parthenolecanium corni</name>
    <dbReference type="NCBI Taxonomy" id="536013"/>
    <lineage>
        <taxon>Eukaryota</taxon>
        <taxon>Metazoa</taxon>
        <taxon>Ecdysozoa</taxon>
        <taxon>Arthropoda</taxon>
        <taxon>Hexapoda</taxon>
        <taxon>Insecta</taxon>
        <taxon>Pterygota</taxon>
        <taxon>Neoptera</taxon>
        <taxon>Paraneoptera</taxon>
        <taxon>Hemiptera</taxon>
        <taxon>Sternorrhyncha</taxon>
        <taxon>Coccoidea</taxon>
        <taxon>Coccidae</taxon>
        <taxon>Parthenolecanium</taxon>
    </lineage>
</organism>